<evidence type="ECO:0000313" key="2">
    <source>
        <dbReference type="Proteomes" id="UP001348805"/>
    </source>
</evidence>
<sequence>MFYTMIKLKNNKTKFIYTKSAGYINISCIVRFYLDRYDNSYHIDTCNTLNTAHSCSVVKYDISKDEYKKLEDMFKK</sequence>
<keyword evidence="2" id="KW-1185">Reference proteome</keyword>
<dbReference type="Proteomes" id="UP001348805">
    <property type="component" value="Segment"/>
</dbReference>
<organism evidence="1 2">
    <name type="scientific">phage Lak_Megaphage_RVC_AP3_GC26</name>
    <dbReference type="NCBI Taxonomy" id="3109225"/>
    <lineage>
        <taxon>Viruses</taxon>
        <taxon>Duplodnaviria</taxon>
        <taxon>Heunggongvirae</taxon>
        <taxon>Uroviricota</taxon>
        <taxon>Caudoviricetes</taxon>
        <taxon>Caudoviricetes code 15 clade</taxon>
    </lineage>
</organism>
<name>A0ABZ0Z202_9CAUD</name>
<accession>A0ABZ0Z202</accession>
<evidence type="ECO:0000313" key="1">
    <source>
        <dbReference type="EMBL" id="WQJ51188.1"/>
    </source>
</evidence>
<dbReference type="EMBL" id="OR769219">
    <property type="protein sequence ID" value="WQJ51188.1"/>
    <property type="molecule type" value="Genomic_DNA"/>
</dbReference>
<protein>
    <submittedName>
        <fullName evidence="1">Uncharacterized protein</fullName>
    </submittedName>
</protein>
<reference evidence="1 2" key="1">
    <citation type="submission" date="2023-11" db="EMBL/GenBank/DDBJ databases">
        <authorList>
            <person name="Cook R."/>
            <person name="Crisci M."/>
            <person name="Pye H."/>
            <person name="Adriaenssens E."/>
            <person name="Santini J."/>
        </authorList>
    </citation>
    <scope>NUCLEOTIDE SEQUENCE [LARGE SCALE GENOMIC DNA]</scope>
    <source>
        <strain evidence="1">Lak_Megaphage_RVC_AP3_GC26</strain>
    </source>
</reference>
<proteinExistence type="predicted"/>